<dbReference type="EMBL" id="JAWWNJ010000104">
    <property type="protein sequence ID" value="KAK6993101.1"/>
    <property type="molecule type" value="Genomic_DNA"/>
</dbReference>
<organism evidence="2 3">
    <name type="scientific">Favolaschia claudopus</name>
    <dbReference type="NCBI Taxonomy" id="2862362"/>
    <lineage>
        <taxon>Eukaryota</taxon>
        <taxon>Fungi</taxon>
        <taxon>Dikarya</taxon>
        <taxon>Basidiomycota</taxon>
        <taxon>Agaricomycotina</taxon>
        <taxon>Agaricomycetes</taxon>
        <taxon>Agaricomycetidae</taxon>
        <taxon>Agaricales</taxon>
        <taxon>Marasmiineae</taxon>
        <taxon>Mycenaceae</taxon>
        <taxon>Favolaschia</taxon>
    </lineage>
</organism>
<dbReference type="Proteomes" id="UP001362999">
    <property type="component" value="Unassembled WGS sequence"/>
</dbReference>
<name>A0AAV9ZW56_9AGAR</name>
<evidence type="ECO:0000313" key="3">
    <source>
        <dbReference type="Proteomes" id="UP001362999"/>
    </source>
</evidence>
<keyword evidence="1" id="KW-0732">Signal</keyword>
<evidence type="ECO:0000256" key="1">
    <source>
        <dbReference type="SAM" id="SignalP"/>
    </source>
</evidence>
<dbReference type="AlphaFoldDB" id="A0AAV9ZW56"/>
<feature type="chain" id="PRO_5043911771" evidence="1">
    <location>
        <begin position="21"/>
        <end position="83"/>
    </location>
</feature>
<evidence type="ECO:0000313" key="2">
    <source>
        <dbReference type="EMBL" id="KAK6993101.1"/>
    </source>
</evidence>
<gene>
    <name evidence="2" type="ORF">R3P38DRAFT_3077435</name>
</gene>
<comment type="caution">
    <text evidence="2">The sequence shown here is derived from an EMBL/GenBank/DDBJ whole genome shotgun (WGS) entry which is preliminary data.</text>
</comment>
<reference evidence="2 3" key="1">
    <citation type="journal article" date="2024" name="J Genomics">
        <title>Draft genome sequencing and assembly of Favolaschia claudopus CIRM-BRFM 2984 isolated from oak limbs.</title>
        <authorList>
            <person name="Navarro D."/>
            <person name="Drula E."/>
            <person name="Chaduli D."/>
            <person name="Cazenave R."/>
            <person name="Ahrendt S."/>
            <person name="Wang J."/>
            <person name="Lipzen A."/>
            <person name="Daum C."/>
            <person name="Barry K."/>
            <person name="Grigoriev I.V."/>
            <person name="Favel A."/>
            <person name="Rosso M.N."/>
            <person name="Martin F."/>
        </authorList>
    </citation>
    <scope>NUCLEOTIDE SEQUENCE [LARGE SCALE GENOMIC DNA]</scope>
    <source>
        <strain evidence="2 3">CIRM-BRFM 2984</strain>
    </source>
</reference>
<feature type="signal peptide" evidence="1">
    <location>
        <begin position="1"/>
        <end position="20"/>
    </location>
</feature>
<proteinExistence type="predicted"/>
<protein>
    <submittedName>
        <fullName evidence="2">Uncharacterized protein</fullName>
    </submittedName>
</protein>
<sequence length="83" mass="8829">MYSFRLISLMLVSAIALVAANPLITQRETCGCTSPTGCPGRCSGNSLCVNYCGLNTTVYCKECGETSLGCILNDDDTCFTVDE</sequence>
<keyword evidence="3" id="KW-1185">Reference proteome</keyword>
<accession>A0AAV9ZW56</accession>